<reference evidence="6 7" key="1">
    <citation type="submission" date="2019-06" db="EMBL/GenBank/DDBJ databases">
        <title>Sequencing the genomes of 1000 actinobacteria strains.</title>
        <authorList>
            <person name="Klenk H.-P."/>
        </authorList>
    </citation>
    <scope>NUCLEOTIDE SEQUENCE [LARGE SCALE GENOMIC DNA]</scope>
    <source>
        <strain evidence="6 7">DSM 24683</strain>
    </source>
</reference>
<evidence type="ECO:0000313" key="6">
    <source>
        <dbReference type="EMBL" id="TWD73033.1"/>
    </source>
</evidence>
<evidence type="ECO:0000259" key="5">
    <source>
        <dbReference type="PROSITE" id="PS50977"/>
    </source>
</evidence>
<protein>
    <submittedName>
        <fullName evidence="6">TetR family transcriptional regulator</fullName>
    </submittedName>
</protein>
<gene>
    <name evidence="6" type="ORF">FB561_6918</name>
</gene>
<dbReference type="GO" id="GO:0000976">
    <property type="term" value="F:transcription cis-regulatory region binding"/>
    <property type="evidence" value="ECO:0007669"/>
    <property type="project" value="TreeGrafter"/>
</dbReference>
<sequence length="198" mass="21959">MSDTAESGSRSRTRRAILDAAVRVSAQRRNPSLADIAAEANVARSTLHRYFADRAELVQAVADDLLVTFGRVIADAQLEEGPPRAALQRLLTGYFELAEQIYFLFNEPSFNTPEPGTEVEQFFGKLDEVTRPVEALIVRGQEAGVIAPNLTVDWIMRLLLWMVYIGWEAVEEKALSRLSAPATMLQTIETGILTPPSR</sequence>
<dbReference type="EMBL" id="VIVK01000003">
    <property type="protein sequence ID" value="TWD73033.1"/>
    <property type="molecule type" value="Genomic_DNA"/>
</dbReference>
<evidence type="ECO:0000256" key="2">
    <source>
        <dbReference type="ARBA" id="ARBA00023125"/>
    </source>
</evidence>
<dbReference type="SUPFAM" id="SSF46689">
    <property type="entry name" value="Homeodomain-like"/>
    <property type="match status" value="1"/>
</dbReference>
<dbReference type="Pfam" id="PF00440">
    <property type="entry name" value="TetR_N"/>
    <property type="match status" value="1"/>
</dbReference>
<dbReference type="GO" id="GO:0003700">
    <property type="term" value="F:DNA-binding transcription factor activity"/>
    <property type="evidence" value="ECO:0007669"/>
    <property type="project" value="TreeGrafter"/>
</dbReference>
<dbReference type="OrthoDB" id="5112469at2"/>
<dbReference type="SUPFAM" id="SSF48498">
    <property type="entry name" value="Tetracyclin repressor-like, C-terminal domain"/>
    <property type="match status" value="1"/>
</dbReference>
<dbReference type="PROSITE" id="PS50977">
    <property type="entry name" value="HTH_TETR_2"/>
    <property type="match status" value="1"/>
</dbReference>
<keyword evidence="1" id="KW-0805">Transcription regulation</keyword>
<dbReference type="AlphaFoldDB" id="A0A561B2E7"/>
<name>A0A561B2E7_9ACTN</name>
<feature type="DNA-binding region" description="H-T-H motif" evidence="4">
    <location>
        <begin position="32"/>
        <end position="51"/>
    </location>
</feature>
<dbReference type="PANTHER" id="PTHR30055">
    <property type="entry name" value="HTH-TYPE TRANSCRIPTIONAL REGULATOR RUTR"/>
    <property type="match status" value="1"/>
</dbReference>
<evidence type="ECO:0000313" key="7">
    <source>
        <dbReference type="Proteomes" id="UP000318380"/>
    </source>
</evidence>
<accession>A0A561B2E7</accession>
<evidence type="ECO:0000256" key="3">
    <source>
        <dbReference type="ARBA" id="ARBA00023163"/>
    </source>
</evidence>
<dbReference type="Proteomes" id="UP000318380">
    <property type="component" value="Unassembled WGS sequence"/>
</dbReference>
<dbReference type="InterPro" id="IPR001647">
    <property type="entry name" value="HTH_TetR"/>
</dbReference>
<dbReference type="Gene3D" id="1.10.357.10">
    <property type="entry name" value="Tetracycline Repressor, domain 2"/>
    <property type="match status" value="1"/>
</dbReference>
<comment type="caution">
    <text evidence="6">The sequence shown here is derived from an EMBL/GenBank/DDBJ whole genome shotgun (WGS) entry which is preliminary data.</text>
</comment>
<keyword evidence="2 4" id="KW-0238">DNA-binding</keyword>
<evidence type="ECO:0000256" key="1">
    <source>
        <dbReference type="ARBA" id="ARBA00023015"/>
    </source>
</evidence>
<proteinExistence type="predicted"/>
<keyword evidence="7" id="KW-1185">Reference proteome</keyword>
<evidence type="ECO:0000256" key="4">
    <source>
        <dbReference type="PROSITE-ProRule" id="PRU00335"/>
    </source>
</evidence>
<dbReference type="InterPro" id="IPR009057">
    <property type="entry name" value="Homeodomain-like_sf"/>
</dbReference>
<organism evidence="6 7">
    <name type="scientific">Kribbella amoyensis</name>
    <dbReference type="NCBI Taxonomy" id="996641"/>
    <lineage>
        <taxon>Bacteria</taxon>
        <taxon>Bacillati</taxon>
        <taxon>Actinomycetota</taxon>
        <taxon>Actinomycetes</taxon>
        <taxon>Propionibacteriales</taxon>
        <taxon>Kribbellaceae</taxon>
        <taxon>Kribbella</taxon>
    </lineage>
</organism>
<dbReference type="PANTHER" id="PTHR30055:SF234">
    <property type="entry name" value="HTH-TYPE TRANSCRIPTIONAL REGULATOR BETI"/>
    <property type="match status" value="1"/>
</dbReference>
<keyword evidence="3" id="KW-0804">Transcription</keyword>
<dbReference type="RefSeq" id="WP_145814247.1">
    <property type="nucleotide sequence ID" value="NZ_VIVK01000003.1"/>
</dbReference>
<dbReference type="InterPro" id="IPR036271">
    <property type="entry name" value="Tet_transcr_reg_TetR-rel_C_sf"/>
</dbReference>
<dbReference type="InterPro" id="IPR050109">
    <property type="entry name" value="HTH-type_TetR-like_transc_reg"/>
</dbReference>
<feature type="domain" description="HTH tetR-type" evidence="5">
    <location>
        <begin position="11"/>
        <end position="69"/>
    </location>
</feature>